<dbReference type="AlphaFoldDB" id="A0A0F9NY82"/>
<accession>A0A0F9NY82</accession>
<organism evidence="1">
    <name type="scientific">marine sediment metagenome</name>
    <dbReference type="NCBI Taxonomy" id="412755"/>
    <lineage>
        <taxon>unclassified sequences</taxon>
        <taxon>metagenomes</taxon>
        <taxon>ecological metagenomes</taxon>
    </lineage>
</organism>
<protein>
    <submittedName>
        <fullName evidence="1">Uncharacterized protein</fullName>
    </submittedName>
</protein>
<proteinExistence type="predicted"/>
<comment type="caution">
    <text evidence="1">The sequence shown here is derived from an EMBL/GenBank/DDBJ whole genome shotgun (WGS) entry which is preliminary data.</text>
</comment>
<dbReference type="EMBL" id="LAZR01002882">
    <property type="protein sequence ID" value="KKN24450.1"/>
    <property type="molecule type" value="Genomic_DNA"/>
</dbReference>
<sequence length="224" mass="26178">MFNIDFKDIIFQLTPHFLRKDNLLRFMFSGIKPLKTINNDGVVVESFGQKNSSLHQFILFIANFLNFDARTIYLERFLNDIYDPVTEGIVIVNDNTIRVLYLFNKAEEREDVFFYNNWDSTIAYIVDDFAVGTDNKVYQANTNNTNDEPPSGNWDFVKDITFVFNFQDEFPFDYRVEIPLGITLQPDYSNERIKSQIRLFNAAGRSFEGVEKGNITNQFFNSLT</sequence>
<name>A0A0F9NY82_9ZZZZ</name>
<reference evidence="1" key="1">
    <citation type="journal article" date="2015" name="Nature">
        <title>Complex archaea that bridge the gap between prokaryotes and eukaryotes.</title>
        <authorList>
            <person name="Spang A."/>
            <person name="Saw J.H."/>
            <person name="Jorgensen S.L."/>
            <person name="Zaremba-Niedzwiedzka K."/>
            <person name="Martijn J."/>
            <person name="Lind A.E."/>
            <person name="van Eijk R."/>
            <person name="Schleper C."/>
            <person name="Guy L."/>
            <person name="Ettema T.J."/>
        </authorList>
    </citation>
    <scope>NUCLEOTIDE SEQUENCE</scope>
</reference>
<gene>
    <name evidence="1" type="ORF">LCGC14_0894750</name>
</gene>
<evidence type="ECO:0000313" key="1">
    <source>
        <dbReference type="EMBL" id="KKN24450.1"/>
    </source>
</evidence>